<dbReference type="PANTHER" id="PTHR34697">
    <property type="entry name" value="PHOSPHATIDYLGLYCEROL LYSYLTRANSFERASE"/>
    <property type="match status" value="1"/>
</dbReference>
<evidence type="ECO:0000256" key="5">
    <source>
        <dbReference type="ARBA" id="ARBA00023136"/>
    </source>
</evidence>
<dbReference type="GO" id="GO:0005886">
    <property type="term" value="C:plasma membrane"/>
    <property type="evidence" value="ECO:0007669"/>
    <property type="project" value="UniProtKB-SubCell"/>
</dbReference>
<name>A0A2V5JGM5_9EURO</name>
<proteinExistence type="predicted"/>
<feature type="non-terminal residue" evidence="7">
    <location>
        <position position="341"/>
    </location>
</feature>
<accession>A0A2V5JGM5</accession>
<dbReference type="GO" id="GO:0016755">
    <property type="term" value="F:aminoacyltransferase activity"/>
    <property type="evidence" value="ECO:0007669"/>
    <property type="project" value="TreeGrafter"/>
</dbReference>
<evidence type="ECO:0000256" key="1">
    <source>
        <dbReference type="ARBA" id="ARBA00004651"/>
    </source>
</evidence>
<evidence type="ECO:0000313" key="7">
    <source>
        <dbReference type="EMBL" id="PYI35596.1"/>
    </source>
</evidence>
<keyword evidence="4" id="KW-1133">Transmembrane helix</keyword>
<sequence length="341" mass="37864">MGVLDPSYSLFVNTTRTALLCFKVCNQVAIVSGDPMSAVEEFDAVLTEFQTWRQRHRLGLAFMGTSERMVEYAQQQHQHQHQHHQPPKTSSWTILEFGRERVLNPTTNPVLLEQDGKRIRLQTKQLLHPAKGGITLDIYIAPPSPSSPSTEADQALQTQLSEIYTTWRHHRNTTPDKHKQKHPQSQAFITTYTPFTQSQTQPQPQMLYIYTRAPTTGTPTSLAALRALGTGPTPGYHLDPCVAAPGAPKGLADLLVFAAMALLRRLGCSYLSLGLEPSAQLGRVAGVACPVVERLLRAAYRVAFARLPVQGKRAYHDKFRPDAGRERGVFLVFVREGGYAG</sequence>
<evidence type="ECO:0000256" key="2">
    <source>
        <dbReference type="ARBA" id="ARBA00022475"/>
    </source>
</evidence>
<dbReference type="InterPro" id="IPR051211">
    <property type="entry name" value="PG_lysyltransferase"/>
</dbReference>
<organism evidence="7 8">
    <name type="scientific">Aspergillus indologenus CBS 114.80</name>
    <dbReference type="NCBI Taxonomy" id="1450541"/>
    <lineage>
        <taxon>Eukaryota</taxon>
        <taxon>Fungi</taxon>
        <taxon>Dikarya</taxon>
        <taxon>Ascomycota</taxon>
        <taxon>Pezizomycotina</taxon>
        <taxon>Eurotiomycetes</taxon>
        <taxon>Eurotiomycetidae</taxon>
        <taxon>Eurotiales</taxon>
        <taxon>Aspergillaceae</taxon>
        <taxon>Aspergillus</taxon>
        <taxon>Aspergillus subgen. Circumdati</taxon>
    </lineage>
</organism>
<keyword evidence="8" id="KW-1185">Reference proteome</keyword>
<gene>
    <name evidence="7" type="ORF">BP00DRAFT_307590</name>
</gene>
<dbReference type="GO" id="GO:0055091">
    <property type="term" value="P:phospholipid homeostasis"/>
    <property type="evidence" value="ECO:0007669"/>
    <property type="project" value="TreeGrafter"/>
</dbReference>
<reference evidence="7 8" key="1">
    <citation type="submission" date="2018-02" db="EMBL/GenBank/DDBJ databases">
        <title>The genomes of Aspergillus section Nigri reveals drivers in fungal speciation.</title>
        <authorList>
            <consortium name="DOE Joint Genome Institute"/>
            <person name="Vesth T.C."/>
            <person name="Nybo J."/>
            <person name="Theobald S."/>
            <person name="Brandl J."/>
            <person name="Frisvad J.C."/>
            <person name="Nielsen K.F."/>
            <person name="Lyhne E.K."/>
            <person name="Kogle M.E."/>
            <person name="Kuo A."/>
            <person name="Riley R."/>
            <person name="Clum A."/>
            <person name="Nolan M."/>
            <person name="Lipzen A."/>
            <person name="Salamov A."/>
            <person name="Henrissat B."/>
            <person name="Wiebenga A."/>
            <person name="De vries R.P."/>
            <person name="Grigoriev I.V."/>
            <person name="Mortensen U.H."/>
            <person name="Andersen M.R."/>
            <person name="Baker S.E."/>
        </authorList>
    </citation>
    <scope>NUCLEOTIDE SEQUENCE [LARGE SCALE GENOMIC DNA]</scope>
    <source>
        <strain evidence="7 8">CBS 114.80</strain>
    </source>
</reference>
<keyword evidence="2" id="KW-1003">Cell membrane</keyword>
<evidence type="ECO:0000256" key="4">
    <source>
        <dbReference type="ARBA" id="ARBA00022989"/>
    </source>
</evidence>
<keyword evidence="3" id="KW-0812">Transmembrane</keyword>
<comment type="subcellular location">
    <subcellularLocation>
        <location evidence="1">Cell membrane</location>
        <topology evidence="1">Multi-pass membrane protein</topology>
    </subcellularLocation>
</comment>
<evidence type="ECO:0000259" key="6">
    <source>
        <dbReference type="Pfam" id="PF09924"/>
    </source>
</evidence>
<dbReference type="Pfam" id="PF09924">
    <property type="entry name" value="LPG_synthase_C"/>
    <property type="match status" value="1"/>
</dbReference>
<dbReference type="InterPro" id="IPR024320">
    <property type="entry name" value="LPG_synthase_C"/>
</dbReference>
<dbReference type="PANTHER" id="PTHR34697:SF2">
    <property type="entry name" value="PHOSPHATIDYLGLYCEROL LYSYLTRANSFERASE"/>
    <property type="match status" value="1"/>
</dbReference>
<evidence type="ECO:0000256" key="3">
    <source>
        <dbReference type="ARBA" id="ARBA00022692"/>
    </source>
</evidence>
<protein>
    <recommendedName>
        <fullName evidence="6">Phosphatidylglycerol lysyltransferase C-terminal domain-containing protein</fullName>
    </recommendedName>
</protein>
<dbReference type="AlphaFoldDB" id="A0A2V5JGM5"/>
<keyword evidence="5" id="KW-0472">Membrane</keyword>
<dbReference type="EMBL" id="KZ825469">
    <property type="protein sequence ID" value="PYI35596.1"/>
    <property type="molecule type" value="Genomic_DNA"/>
</dbReference>
<dbReference type="Proteomes" id="UP000248817">
    <property type="component" value="Unassembled WGS sequence"/>
</dbReference>
<feature type="domain" description="Phosphatidylglycerol lysyltransferase C-terminal" evidence="6">
    <location>
        <begin position="8"/>
        <end position="325"/>
    </location>
</feature>
<evidence type="ECO:0000313" key="8">
    <source>
        <dbReference type="Proteomes" id="UP000248817"/>
    </source>
</evidence>